<dbReference type="Proteomes" id="UP001177260">
    <property type="component" value="Unassembled WGS sequence"/>
</dbReference>
<organism evidence="1 2">
    <name type="scientific">Aspergillus melleus</name>
    <dbReference type="NCBI Taxonomy" id="138277"/>
    <lineage>
        <taxon>Eukaryota</taxon>
        <taxon>Fungi</taxon>
        <taxon>Dikarya</taxon>
        <taxon>Ascomycota</taxon>
        <taxon>Pezizomycotina</taxon>
        <taxon>Eurotiomycetes</taxon>
        <taxon>Eurotiomycetidae</taxon>
        <taxon>Eurotiales</taxon>
        <taxon>Aspergillaceae</taxon>
        <taxon>Aspergillus</taxon>
        <taxon>Aspergillus subgen. Circumdati</taxon>
    </lineage>
</organism>
<keyword evidence="2" id="KW-1185">Reference proteome</keyword>
<reference evidence="1 2" key="1">
    <citation type="journal article" date="2023" name="ACS Omega">
        <title>Identification of the Neoaspergillic Acid Biosynthesis Gene Cluster by Establishing an In Vitro CRISPR-Ribonucleoprotein Genetic System in Aspergillus melleus.</title>
        <authorList>
            <person name="Yuan B."/>
            <person name="Grau M.F."/>
            <person name="Murata R.M."/>
            <person name="Torok T."/>
            <person name="Venkateswaran K."/>
            <person name="Stajich J.E."/>
            <person name="Wang C.C.C."/>
        </authorList>
    </citation>
    <scope>NUCLEOTIDE SEQUENCE [LARGE SCALE GENOMIC DNA]</scope>
    <source>
        <strain evidence="1 2">IMV 1140</strain>
    </source>
</reference>
<sequence>MDDNRTIVVAIDFGLTYTGAAFICPSSSHRPGEVVTFNRWPSHNGTKHAPKTPSAIAYPVHNPRAQKRRWGFQVQPGMTASSWMKFFLDDEASNELWALSTGPWERAGGALWIPDNKTPIEVVADFLREVYRCIMRALKDHVAKVTRGNYDGIPMEFWFAVPTTWSEIAKERTIEAAVQAGFDTGLGGYSAEIVLVDEPHAAMTDIIAQASPTTYSIWAGDAILVCDCGGGTTDVVSYYIDGVDPYSYSEISASSGTGLNRKWYDFSEGDILLSADDLRGLFSPALSTICNLLSRQMAAAYNLPQRVHINKIFLVGGFCLSPYLFRAISDRFAVNGATIVHRPHDAQLSTVRGAAIWGSGVLRPATRVSHCHFGVEASMTIDNFYTADYHYLSSLSSGRTATNTITWLVAKGVRYQTDDFEEYPIFLVHKYDDFSAKSCNVYSSKMNVAPVRLDHEGVRLTMPVICNLQNLDLESMPQRNVNNCLFYLVECNVRVILGQSDGSIKSEVWAQNQVIGDNGSLNLA</sequence>
<dbReference type="EMBL" id="JAOPJF010000027">
    <property type="protein sequence ID" value="KAK1144996.1"/>
    <property type="molecule type" value="Genomic_DNA"/>
</dbReference>
<name>A0ACC3B3M5_9EURO</name>
<accession>A0ACC3B3M5</accession>
<proteinExistence type="predicted"/>
<protein>
    <submittedName>
        <fullName evidence="1">Uncharacterized protein</fullName>
    </submittedName>
</protein>
<evidence type="ECO:0000313" key="2">
    <source>
        <dbReference type="Proteomes" id="UP001177260"/>
    </source>
</evidence>
<comment type="caution">
    <text evidence="1">The sequence shown here is derived from an EMBL/GenBank/DDBJ whole genome shotgun (WGS) entry which is preliminary data.</text>
</comment>
<evidence type="ECO:0000313" key="1">
    <source>
        <dbReference type="EMBL" id="KAK1144996.1"/>
    </source>
</evidence>
<gene>
    <name evidence="1" type="ORF">N8T08_004711</name>
</gene>